<feature type="region of interest" description="Disordered" evidence="1">
    <location>
        <begin position="303"/>
        <end position="336"/>
    </location>
</feature>
<keyword evidence="4" id="KW-1185">Reference proteome</keyword>
<keyword evidence="2" id="KW-0812">Transmembrane</keyword>
<dbReference type="AlphaFoldDB" id="A0A9P5UDY0"/>
<organism evidence="3 4">
    <name type="scientific">Rhodocollybia butyracea</name>
    <dbReference type="NCBI Taxonomy" id="206335"/>
    <lineage>
        <taxon>Eukaryota</taxon>
        <taxon>Fungi</taxon>
        <taxon>Dikarya</taxon>
        <taxon>Basidiomycota</taxon>
        <taxon>Agaricomycotina</taxon>
        <taxon>Agaricomycetes</taxon>
        <taxon>Agaricomycetidae</taxon>
        <taxon>Agaricales</taxon>
        <taxon>Marasmiineae</taxon>
        <taxon>Omphalotaceae</taxon>
        <taxon>Rhodocollybia</taxon>
    </lineage>
</organism>
<reference evidence="3" key="1">
    <citation type="submission" date="2020-11" db="EMBL/GenBank/DDBJ databases">
        <authorList>
            <consortium name="DOE Joint Genome Institute"/>
            <person name="Ahrendt S."/>
            <person name="Riley R."/>
            <person name="Andreopoulos W."/>
            <person name="Labutti K."/>
            <person name="Pangilinan J."/>
            <person name="Ruiz-Duenas F.J."/>
            <person name="Barrasa J.M."/>
            <person name="Sanchez-Garcia M."/>
            <person name="Camarero S."/>
            <person name="Miyauchi S."/>
            <person name="Serrano A."/>
            <person name="Linde D."/>
            <person name="Babiker R."/>
            <person name="Drula E."/>
            <person name="Ayuso-Fernandez I."/>
            <person name="Pacheco R."/>
            <person name="Padilla G."/>
            <person name="Ferreira P."/>
            <person name="Barriuso J."/>
            <person name="Kellner H."/>
            <person name="Castanera R."/>
            <person name="Alfaro M."/>
            <person name="Ramirez L."/>
            <person name="Pisabarro A.G."/>
            <person name="Kuo A."/>
            <person name="Tritt A."/>
            <person name="Lipzen A."/>
            <person name="He G."/>
            <person name="Yan M."/>
            <person name="Ng V."/>
            <person name="Cullen D."/>
            <person name="Martin F."/>
            <person name="Rosso M.-N."/>
            <person name="Henrissat B."/>
            <person name="Hibbett D."/>
            <person name="Martinez A.T."/>
            <person name="Grigoriev I.V."/>
        </authorList>
    </citation>
    <scope>NUCLEOTIDE SEQUENCE</scope>
    <source>
        <strain evidence="3">AH 40177</strain>
    </source>
</reference>
<evidence type="ECO:0000256" key="1">
    <source>
        <dbReference type="SAM" id="MobiDB-lite"/>
    </source>
</evidence>
<evidence type="ECO:0000313" key="4">
    <source>
        <dbReference type="Proteomes" id="UP000772434"/>
    </source>
</evidence>
<evidence type="ECO:0000256" key="2">
    <source>
        <dbReference type="SAM" id="Phobius"/>
    </source>
</evidence>
<name>A0A9P5UDY0_9AGAR</name>
<evidence type="ECO:0000313" key="3">
    <source>
        <dbReference type="EMBL" id="KAF9075664.1"/>
    </source>
</evidence>
<gene>
    <name evidence="3" type="ORF">BDP27DRAFT_1358818</name>
</gene>
<sequence>MAFTRDTLVPRLVVVDDTDPTIRYSPSSAFSLDTTGSLNDLGYGGNVFNQTITGTTVNASFSYTFNGTFVRAMVAGSIEGPQAYGWNCSVDGHTITSFVGGVDPKQVTNYIACDSARTLERGKAGQHTLNVNFYFPGNTTGPSLWLDSIQYQPLPSDPLDDVTLRIDSSDPSVTYGNMSGGWTWQGDQSNGTQKTKTSMDFAFNGSSVTLYTVVLSSPSLFNANRAFYSLDGKPTFFDLPGSMIAASIGNYSDIYNYPLFTVSNLSISPHDIEVVTSYNSSTSPQYLAIDYFLIKTNPLNSSSPETAGNSSSSGTGSSSSSSSTPTSTPSHGFSHGSSHKNIGDIIGGAVAGVAGLGALFLLLLWLVRRQKGRKYSGTMLTHTGSSPSHRFRVTPFEYVSQLIPAGASKHREALAVQDEQDHRNEIRGPIRRSKIRRNEIRRHLDSGVRIPSADDVIVEIPPTYTQG</sequence>
<protein>
    <submittedName>
        <fullName evidence="3">Uncharacterized protein</fullName>
    </submittedName>
</protein>
<accession>A0A9P5UDY0</accession>
<dbReference type="OrthoDB" id="3052647at2759"/>
<feature type="transmembrane region" description="Helical" evidence="2">
    <location>
        <begin position="345"/>
        <end position="367"/>
    </location>
</feature>
<keyword evidence="2" id="KW-0472">Membrane</keyword>
<dbReference type="Gene3D" id="2.60.120.260">
    <property type="entry name" value="Galactose-binding domain-like"/>
    <property type="match status" value="1"/>
</dbReference>
<dbReference type="EMBL" id="JADNRY010000009">
    <property type="protein sequence ID" value="KAF9075664.1"/>
    <property type="molecule type" value="Genomic_DNA"/>
</dbReference>
<dbReference type="Proteomes" id="UP000772434">
    <property type="component" value="Unassembled WGS sequence"/>
</dbReference>
<proteinExistence type="predicted"/>
<feature type="compositionally biased region" description="Low complexity" evidence="1">
    <location>
        <begin position="310"/>
        <end position="330"/>
    </location>
</feature>
<comment type="caution">
    <text evidence="3">The sequence shown here is derived from an EMBL/GenBank/DDBJ whole genome shotgun (WGS) entry which is preliminary data.</text>
</comment>
<keyword evidence="2" id="KW-1133">Transmembrane helix</keyword>